<evidence type="ECO:0000313" key="5">
    <source>
        <dbReference type="EMBL" id="SFH84365.1"/>
    </source>
</evidence>
<dbReference type="InterPro" id="IPR027417">
    <property type="entry name" value="P-loop_NTPase"/>
</dbReference>
<gene>
    <name evidence="5" type="ORF">SAMN05192551_103239</name>
</gene>
<dbReference type="AlphaFoldDB" id="A0A1I3DCB0"/>
<evidence type="ECO:0000256" key="3">
    <source>
        <dbReference type="ARBA" id="ARBA00022840"/>
    </source>
</evidence>
<dbReference type="STRING" id="69895.SAMN05192551_103239"/>
<dbReference type="Pfam" id="PF00005">
    <property type="entry name" value="ABC_tran"/>
    <property type="match status" value="1"/>
</dbReference>
<dbReference type="SMART" id="SM00382">
    <property type="entry name" value="AAA"/>
    <property type="match status" value="1"/>
</dbReference>
<dbReference type="Proteomes" id="UP000199287">
    <property type="component" value="Unassembled WGS sequence"/>
</dbReference>
<dbReference type="OrthoDB" id="9801958at2"/>
<dbReference type="GO" id="GO:0016887">
    <property type="term" value="F:ATP hydrolysis activity"/>
    <property type="evidence" value="ECO:0007669"/>
    <property type="project" value="InterPro"/>
</dbReference>
<dbReference type="PANTHER" id="PTHR42788">
    <property type="entry name" value="TAURINE IMPORT ATP-BINDING PROTEIN-RELATED"/>
    <property type="match status" value="1"/>
</dbReference>
<dbReference type="InterPro" id="IPR003593">
    <property type="entry name" value="AAA+_ATPase"/>
</dbReference>
<keyword evidence="6" id="KW-1185">Reference proteome</keyword>
<reference evidence="6" key="1">
    <citation type="submission" date="2016-10" db="EMBL/GenBank/DDBJ databases">
        <authorList>
            <person name="Varghese N."/>
            <person name="Submissions S."/>
        </authorList>
    </citation>
    <scope>NUCLEOTIDE SEQUENCE [LARGE SCALE GENOMIC DNA]</scope>
    <source>
        <strain evidence="6">Z-7934</strain>
    </source>
</reference>
<dbReference type="InterPro" id="IPR003439">
    <property type="entry name" value="ABC_transporter-like_ATP-bd"/>
</dbReference>
<keyword evidence="2" id="KW-0547">Nucleotide-binding</keyword>
<protein>
    <submittedName>
        <fullName evidence="5">NitT/TauT family transport system ATP-binding protein</fullName>
    </submittedName>
</protein>
<keyword evidence="1" id="KW-0813">Transport</keyword>
<evidence type="ECO:0000313" key="6">
    <source>
        <dbReference type="Proteomes" id="UP000199287"/>
    </source>
</evidence>
<dbReference type="PROSITE" id="PS50893">
    <property type="entry name" value="ABC_TRANSPORTER_2"/>
    <property type="match status" value="1"/>
</dbReference>
<dbReference type="PROSITE" id="PS00211">
    <property type="entry name" value="ABC_TRANSPORTER_1"/>
    <property type="match status" value="1"/>
</dbReference>
<keyword evidence="3 5" id="KW-0067">ATP-binding</keyword>
<proteinExistence type="predicted"/>
<name>A0A1I3DCB0_9FIRM</name>
<dbReference type="InterPro" id="IPR017871">
    <property type="entry name" value="ABC_transporter-like_CS"/>
</dbReference>
<dbReference type="InterPro" id="IPR050166">
    <property type="entry name" value="ABC_transporter_ATP-bind"/>
</dbReference>
<dbReference type="EMBL" id="FOQA01000003">
    <property type="protein sequence ID" value="SFH84365.1"/>
    <property type="molecule type" value="Genomic_DNA"/>
</dbReference>
<organism evidence="5 6">
    <name type="scientific">Tindallia magadiensis</name>
    <dbReference type="NCBI Taxonomy" id="69895"/>
    <lineage>
        <taxon>Bacteria</taxon>
        <taxon>Bacillati</taxon>
        <taxon>Bacillota</taxon>
        <taxon>Clostridia</taxon>
        <taxon>Peptostreptococcales</taxon>
        <taxon>Tindalliaceae</taxon>
        <taxon>Tindallia</taxon>
    </lineage>
</organism>
<dbReference type="PANTHER" id="PTHR42788:SF13">
    <property type="entry name" value="ALIPHATIC SULFONATES IMPORT ATP-BINDING PROTEIN SSUB"/>
    <property type="match status" value="1"/>
</dbReference>
<dbReference type="RefSeq" id="WP_093371283.1">
    <property type="nucleotide sequence ID" value="NZ_FOQA01000003.1"/>
</dbReference>
<evidence type="ECO:0000259" key="4">
    <source>
        <dbReference type="PROSITE" id="PS50893"/>
    </source>
</evidence>
<evidence type="ECO:0000256" key="1">
    <source>
        <dbReference type="ARBA" id="ARBA00022448"/>
    </source>
</evidence>
<dbReference type="GO" id="GO:0005524">
    <property type="term" value="F:ATP binding"/>
    <property type="evidence" value="ECO:0007669"/>
    <property type="project" value="UniProtKB-KW"/>
</dbReference>
<dbReference type="SUPFAM" id="SSF52540">
    <property type="entry name" value="P-loop containing nucleoside triphosphate hydrolases"/>
    <property type="match status" value="1"/>
</dbReference>
<sequence length="274" mass="31048">MIEIKNLEKSFDGIPVLENINCSIEEGSFTSLIGPSGCGKSTLINIIAGLDKANGGGVWIDDEKVKGTHTDRVMVFQNAALFPWLTVYENIAFGLKNIVDKSDEIRHKVEDVLRKVHLSRFKEYYPYQLSGGMKQRVSIARSLVMNPRILLMDEPFSALDEQTRMLLHSELQQIWMETRQTIIFVTHNIREAVKLSNRVIVMGIRPGTIVDDVPIQAGFPRNVEDPHIFDYEKNVFKRLKVEIEKVAKEEMGSDYRFKEGNIPGNSAYTMGSGI</sequence>
<feature type="domain" description="ABC transporter" evidence="4">
    <location>
        <begin position="2"/>
        <end position="231"/>
    </location>
</feature>
<evidence type="ECO:0000256" key="2">
    <source>
        <dbReference type="ARBA" id="ARBA00022741"/>
    </source>
</evidence>
<dbReference type="CDD" id="cd03293">
    <property type="entry name" value="ABC_NrtD_SsuB_transporters"/>
    <property type="match status" value="1"/>
</dbReference>
<dbReference type="Gene3D" id="3.40.50.300">
    <property type="entry name" value="P-loop containing nucleotide triphosphate hydrolases"/>
    <property type="match status" value="1"/>
</dbReference>
<accession>A0A1I3DCB0</accession>